<evidence type="ECO:0000313" key="2">
    <source>
        <dbReference type="Proteomes" id="UP000000435"/>
    </source>
</evidence>
<protein>
    <submittedName>
        <fullName evidence="1">Uncharacterized protein</fullName>
    </submittedName>
</protein>
<gene>
    <name evidence="1" type="ordered locus">Ecaj_0720</name>
</gene>
<dbReference type="EMBL" id="CP000107">
    <property type="protein sequence ID" value="AAZ68752.1"/>
    <property type="molecule type" value="Genomic_DNA"/>
</dbReference>
<keyword evidence="2" id="KW-1185">Reference proteome</keyword>
<reference evidence="2" key="1">
    <citation type="journal article" date="2006" name="J. Bacteriol.">
        <title>The genome of the obligately intracellular bacterium Ehrlichia canis reveals themes of complex membrane structure and immune evasion strategies.</title>
        <authorList>
            <person name="Mavromatis K."/>
            <person name="Doyle C.K."/>
            <person name="Lykidis A."/>
            <person name="Ivanova N."/>
            <person name="Francino M.P."/>
            <person name="Chain P."/>
            <person name="Shin M."/>
            <person name="Malfatti S."/>
            <person name="Larimer F."/>
            <person name="Copeland A."/>
            <person name="Detter J.C."/>
            <person name="Land M."/>
            <person name="Richardson P.M."/>
            <person name="Yu X.J."/>
            <person name="Walker D.H."/>
            <person name="McBride J.W."/>
            <person name="Kyrpides N.C."/>
        </authorList>
    </citation>
    <scope>NUCLEOTIDE SEQUENCE [LARGE SCALE GENOMIC DNA]</scope>
    <source>
        <strain evidence="2">Jake</strain>
    </source>
</reference>
<sequence>MNMGTKEIIGIVIAFIVICALISCLVYKLVKQSQEEKKILKLLNSEKPLASFPEMLQLAKLLKSITTCSANFESLSYCCCNMSCVICYIHKSCVVDNKAKKTIRRLEREVIFCRNALVLVETRMLECPLSDKKLCELLVAVSEKLECTLDEMMNIFVNTCAAPGQKEIFAANCEGLLNDRKTLQKVKKYCESIVNGSVTQSNSKLDVNGLRCVGNSSERSK</sequence>
<accession>A0ACA6AWG4</accession>
<evidence type="ECO:0000313" key="1">
    <source>
        <dbReference type="EMBL" id="AAZ68752.1"/>
    </source>
</evidence>
<name>A0ACA6AWG4_EHRCJ</name>
<dbReference type="Proteomes" id="UP000000435">
    <property type="component" value="Chromosome"/>
</dbReference>
<proteinExistence type="predicted"/>
<organism evidence="1 2">
    <name type="scientific">Ehrlichia canis (strain Jake)</name>
    <dbReference type="NCBI Taxonomy" id="269484"/>
    <lineage>
        <taxon>Bacteria</taxon>
        <taxon>Pseudomonadati</taxon>
        <taxon>Pseudomonadota</taxon>
        <taxon>Alphaproteobacteria</taxon>
        <taxon>Rickettsiales</taxon>
        <taxon>Anaplasmataceae</taxon>
        <taxon>Ehrlichia</taxon>
    </lineage>
</organism>